<dbReference type="Gene3D" id="3.10.450.40">
    <property type="match status" value="1"/>
</dbReference>
<protein>
    <recommendedName>
        <fullName evidence="4">DUF2634 domain-containing protein</fullName>
    </recommendedName>
</protein>
<sequence length="157" mass="18172">MDDDQIVQEYPSDDVNINDQEYTDDELDDTIAEEIDDSEEQSLPSLTYRVENGRIRSMVDGQDAIMQAIQKILMTERFVFVIYDEQYGHDINELIGKDMDYVYDDVERVIREALLADDRIDDVEILKKEIVEKNSLEVAITASTIYGEAVFNMEVKT</sequence>
<evidence type="ECO:0000313" key="2">
    <source>
        <dbReference type="EMBL" id="TDG68079.1"/>
    </source>
</evidence>
<evidence type="ECO:0000256" key="1">
    <source>
        <dbReference type="SAM" id="MobiDB-lite"/>
    </source>
</evidence>
<dbReference type="RefSeq" id="WP_133264393.1">
    <property type="nucleotide sequence ID" value="NZ_PUFI01000014.1"/>
</dbReference>
<dbReference type="Pfam" id="PF10934">
    <property type="entry name" value="Sheath_initiator"/>
    <property type="match status" value="1"/>
</dbReference>
<evidence type="ECO:0008006" key="4">
    <source>
        <dbReference type="Google" id="ProtNLM"/>
    </source>
</evidence>
<comment type="caution">
    <text evidence="2">The sequence shown here is derived from an EMBL/GenBank/DDBJ whole genome shotgun (WGS) entry which is preliminary data.</text>
</comment>
<dbReference type="AlphaFoldDB" id="A0A4R5N831"/>
<proteinExistence type="predicted"/>
<dbReference type="STRING" id="907931.GCA_000165675_00961"/>
<reference evidence="2 3" key="1">
    <citation type="journal article" date="2019" name="Appl. Microbiol. Biotechnol.">
        <title>Uncovering carbohydrate metabolism through a genotype-phenotype association study of 56 lactic acid bacteria genomes.</title>
        <authorList>
            <person name="Buron-Moles G."/>
            <person name="Chailyan A."/>
            <person name="Dolejs I."/>
            <person name="Forster J."/>
            <person name="Miks M.H."/>
        </authorList>
    </citation>
    <scope>NUCLEOTIDE SEQUENCE [LARGE SCALE GENOMIC DNA]</scope>
    <source>
        <strain evidence="2 3">ATCC 700006</strain>
    </source>
</reference>
<dbReference type="Proteomes" id="UP000295681">
    <property type="component" value="Unassembled WGS sequence"/>
</dbReference>
<dbReference type="InterPro" id="IPR020288">
    <property type="entry name" value="Sheath_initiator"/>
</dbReference>
<accession>A0A4R5N831</accession>
<name>A0A4R5N831_9LACO</name>
<dbReference type="EMBL" id="PUFI01000014">
    <property type="protein sequence ID" value="TDG68079.1"/>
    <property type="molecule type" value="Genomic_DNA"/>
</dbReference>
<keyword evidence="3" id="KW-1185">Reference proteome</keyword>
<gene>
    <name evidence="2" type="ORF">C5L23_000385</name>
</gene>
<feature type="region of interest" description="Disordered" evidence="1">
    <location>
        <begin position="1"/>
        <end position="20"/>
    </location>
</feature>
<organism evidence="2 3">
    <name type="scientific">Leuconostoc fallax</name>
    <dbReference type="NCBI Taxonomy" id="1251"/>
    <lineage>
        <taxon>Bacteria</taxon>
        <taxon>Bacillati</taxon>
        <taxon>Bacillota</taxon>
        <taxon>Bacilli</taxon>
        <taxon>Lactobacillales</taxon>
        <taxon>Lactobacillaceae</taxon>
        <taxon>Leuconostoc</taxon>
    </lineage>
</organism>
<evidence type="ECO:0000313" key="3">
    <source>
        <dbReference type="Proteomes" id="UP000295681"/>
    </source>
</evidence>
<dbReference type="SUPFAM" id="SSF160719">
    <property type="entry name" value="gpW/gp25-like"/>
    <property type="match status" value="1"/>
</dbReference>